<evidence type="ECO:0000313" key="1">
    <source>
        <dbReference type="EMBL" id="KKL47544.1"/>
    </source>
</evidence>
<proteinExistence type="predicted"/>
<dbReference type="EMBL" id="LAZR01033625">
    <property type="protein sequence ID" value="KKL47544.1"/>
    <property type="molecule type" value="Genomic_DNA"/>
</dbReference>
<name>A0A0F9CEQ5_9ZZZZ</name>
<accession>A0A0F9CEQ5</accession>
<dbReference type="AlphaFoldDB" id="A0A0F9CEQ5"/>
<sequence>MAKRAYFTNRTKMQIIRDCGSRCAFPECNKPVVNTKITEEEENLGFIQGEISHIYSASKGPRYGPSKPIEEIKSRENGILLCGNFPQDFEFLLLHKFLEFFRLV</sequence>
<comment type="caution">
    <text evidence="1">The sequence shown here is derived from an EMBL/GenBank/DDBJ whole genome shotgun (WGS) entry which is preliminary data.</text>
</comment>
<reference evidence="1" key="1">
    <citation type="journal article" date="2015" name="Nature">
        <title>Complex archaea that bridge the gap between prokaryotes and eukaryotes.</title>
        <authorList>
            <person name="Spang A."/>
            <person name="Saw J.H."/>
            <person name="Jorgensen S.L."/>
            <person name="Zaremba-Niedzwiedzka K."/>
            <person name="Martijn J."/>
            <person name="Lind A.E."/>
            <person name="van Eijk R."/>
            <person name="Schleper C."/>
            <person name="Guy L."/>
            <person name="Ettema T.J."/>
        </authorList>
    </citation>
    <scope>NUCLEOTIDE SEQUENCE</scope>
</reference>
<gene>
    <name evidence="1" type="ORF">LCGC14_2334480</name>
</gene>
<protein>
    <submittedName>
        <fullName evidence="1">Uncharacterized protein</fullName>
    </submittedName>
</protein>
<organism evidence="1">
    <name type="scientific">marine sediment metagenome</name>
    <dbReference type="NCBI Taxonomy" id="412755"/>
    <lineage>
        <taxon>unclassified sequences</taxon>
        <taxon>metagenomes</taxon>
        <taxon>ecological metagenomes</taxon>
    </lineage>
</organism>